<proteinExistence type="predicted"/>
<gene>
    <name evidence="2" type="ORF">BV898_03516</name>
</gene>
<evidence type="ECO:0000313" key="2">
    <source>
        <dbReference type="EMBL" id="OQV22687.1"/>
    </source>
</evidence>
<feature type="region of interest" description="Disordered" evidence="1">
    <location>
        <begin position="47"/>
        <end position="76"/>
    </location>
</feature>
<keyword evidence="3" id="KW-1185">Reference proteome</keyword>
<evidence type="ECO:0000256" key="1">
    <source>
        <dbReference type="SAM" id="MobiDB-lite"/>
    </source>
</evidence>
<reference evidence="3" key="1">
    <citation type="submission" date="2017-01" db="EMBL/GenBank/DDBJ databases">
        <title>Comparative genomics of anhydrobiosis in the tardigrade Hypsibius dujardini.</title>
        <authorList>
            <person name="Yoshida Y."/>
            <person name="Koutsovoulos G."/>
            <person name="Laetsch D."/>
            <person name="Stevens L."/>
            <person name="Kumar S."/>
            <person name="Horikawa D."/>
            <person name="Ishino K."/>
            <person name="Komine S."/>
            <person name="Tomita M."/>
            <person name="Blaxter M."/>
            <person name="Arakawa K."/>
        </authorList>
    </citation>
    <scope>NUCLEOTIDE SEQUENCE [LARGE SCALE GENOMIC DNA]</scope>
    <source>
        <strain evidence="3">Z151</strain>
    </source>
</reference>
<sequence>MSGRYPNPITVNWPNTFISHLRGQHSHFGLDRHTTKSLNRPITKEIPKQARKAKTKTVHVCSKPTRTRTTTEGPASKQFLLFTETDIKTMDSQGL</sequence>
<evidence type="ECO:0000313" key="3">
    <source>
        <dbReference type="Proteomes" id="UP000192578"/>
    </source>
</evidence>
<name>A0A1W0X540_HYPEX</name>
<dbReference type="EMBL" id="MTYJ01000016">
    <property type="protein sequence ID" value="OQV22687.1"/>
    <property type="molecule type" value="Genomic_DNA"/>
</dbReference>
<dbReference type="AlphaFoldDB" id="A0A1W0X540"/>
<comment type="caution">
    <text evidence="2">The sequence shown here is derived from an EMBL/GenBank/DDBJ whole genome shotgun (WGS) entry which is preliminary data.</text>
</comment>
<accession>A0A1W0X540</accession>
<protein>
    <submittedName>
        <fullName evidence="2">Uncharacterized protein</fullName>
    </submittedName>
</protein>
<organism evidence="2 3">
    <name type="scientific">Hypsibius exemplaris</name>
    <name type="common">Freshwater tardigrade</name>
    <dbReference type="NCBI Taxonomy" id="2072580"/>
    <lineage>
        <taxon>Eukaryota</taxon>
        <taxon>Metazoa</taxon>
        <taxon>Ecdysozoa</taxon>
        <taxon>Tardigrada</taxon>
        <taxon>Eutardigrada</taxon>
        <taxon>Parachela</taxon>
        <taxon>Hypsibioidea</taxon>
        <taxon>Hypsibiidae</taxon>
        <taxon>Hypsibius</taxon>
    </lineage>
</organism>
<dbReference type="Proteomes" id="UP000192578">
    <property type="component" value="Unassembled WGS sequence"/>
</dbReference>